<feature type="domain" description="Thioredoxin" evidence="1">
    <location>
        <begin position="46"/>
        <end position="187"/>
    </location>
</feature>
<name>A0A937FZQ3_9BACT</name>
<dbReference type="EMBL" id="JAEUGD010000019">
    <property type="protein sequence ID" value="MBL6445856.1"/>
    <property type="molecule type" value="Genomic_DNA"/>
</dbReference>
<dbReference type="Proteomes" id="UP000614216">
    <property type="component" value="Unassembled WGS sequence"/>
</dbReference>
<dbReference type="CDD" id="cd02966">
    <property type="entry name" value="TlpA_like_family"/>
    <property type="match status" value="1"/>
</dbReference>
<dbReference type="PANTHER" id="PTHR42852">
    <property type="entry name" value="THIOL:DISULFIDE INTERCHANGE PROTEIN DSBE"/>
    <property type="match status" value="1"/>
</dbReference>
<protein>
    <submittedName>
        <fullName evidence="2">TlpA family protein disulfide reductase</fullName>
    </submittedName>
</protein>
<evidence type="ECO:0000259" key="1">
    <source>
        <dbReference type="PROSITE" id="PS51352"/>
    </source>
</evidence>
<dbReference type="InterPro" id="IPR013766">
    <property type="entry name" value="Thioredoxin_domain"/>
</dbReference>
<proteinExistence type="predicted"/>
<evidence type="ECO:0000313" key="3">
    <source>
        <dbReference type="Proteomes" id="UP000614216"/>
    </source>
</evidence>
<dbReference type="InterPro" id="IPR000866">
    <property type="entry name" value="AhpC/TSA"/>
</dbReference>
<dbReference type="AlphaFoldDB" id="A0A937FZQ3"/>
<dbReference type="InterPro" id="IPR036249">
    <property type="entry name" value="Thioredoxin-like_sf"/>
</dbReference>
<dbReference type="Gene3D" id="3.40.30.10">
    <property type="entry name" value="Glutaredoxin"/>
    <property type="match status" value="1"/>
</dbReference>
<dbReference type="GO" id="GO:0016209">
    <property type="term" value="F:antioxidant activity"/>
    <property type="evidence" value="ECO:0007669"/>
    <property type="project" value="InterPro"/>
</dbReference>
<dbReference type="InterPro" id="IPR050553">
    <property type="entry name" value="Thioredoxin_ResA/DsbE_sf"/>
</dbReference>
<dbReference type="PROSITE" id="PS51352">
    <property type="entry name" value="THIOREDOXIN_2"/>
    <property type="match status" value="1"/>
</dbReference>
<reference evidence="2" key="1">
    <citation type="submission" date="2021-01" db="EMBL/GenBank/DDBJ databases">
        <title>Fulvivirga kasyanovii gen. nov., sp nov., a novel member of the phylum Bacteroidetes isolated from seawater in a mussel farm.</title>
        <authorList>
            <person name="Zhao L.-H."/>
            <person name="Wang Z.-J."/>
        </authorList>
    </citation>
    <scope>NUCLEOTIDE SEQUENCE</scope>
    <source>
        <strain evidence="2">29W222</strain>
    </source>
</reference>
<gene>
    <name evidence="2" type="ORF">JMN32_06030</name>
</gene>
<dbReference type="GO" id="GO:0016491">
    <property type="term" value="F:oxidoreductase activity"/>
    <property type="evidence" value="ECO:0007669"/>
    <property type="project" value="InterPro"/>
</dbReference>
<dbReference type="SUPFAM" id="SSF52833">
    <property type="entry name" value="Thioredoxin-like"/>
    <property type="match status" value="1"/>
</dbReference>
<dbReference type="PANTHER" id="PTHR42852:SF13">
    <property type="entry name" value="PROTEIN DIPZ"/>
    <property type="match status" value="1"/>
</dbReference>
<evidence type="ECO:0000313" key="2">
    <source>
        <dbReference type="EMBL" id="MBL6445856.1"/>
    </source>
</evidence>
<organism evidence="2 3">
    <name type="scientific">Fulvivirga marina</name>
    <dbReference type="NCBI Taxonomy" id="2494733"/>
    <lineage>
        <taxon>Bacteria</taxon>
        <taxon>Pseudomonadati</taxon>
        <taxon>Bacteroidota</taxon>
        <taxon>Cytophagia</taxon>
        <taxon>Cytophagales</taxon>
        <taxon>Fulvivirgaceae</taxon>
        <taxon>Fulvivirga</taxon>
    </lineage>
</organism>
<comment type="caution">
    <text evidence="2">The sequence shown here is derived from an EMBL/GenBank/DDBJ whole genome shotgun (WGS) entry which is preliminary data.</text>
</comment>
<sequence length="191" mass="21684">MKKQLREWSIFLGIGLFLYFTGLYTDVAALAQRAILSTGLITADTELEAPETADFDFMIQTLDGQTAKLEDFKGKVIFLNLWATWCPPCIAEMPGIQDLYNKIDHEDIVFVMLSMDKNTEKPKKFIAKKEYTFPVYIPASRVPDVFRSPSIPTTYVISKDGKIVSKKVGMANYDTKSFRKFLNKQASKVSK</sequence>
<accession>A0A937FZQ3</accession>
<dbReference type="Pfam" id="PF00578">
    <property type="entry name" value="AhpC-TSA"/>
    <property type="match status" value="1"/>
</dbReference>
<keyword evidence="3" id="KW-1185">Reference proteome</keyword>
<dbReference type="RefSeq" id="WP_202855405.1">
    <property type="nucleotide sequence ID" value="NZ_JAEUGD010000019.1"/>
</dbReference>